<evidence type="ECO:0000256" key="1">
    <source>
        <dbReference type="ARBA" id="ARBA00004477"/>
    </source>
</evidence>
<evidence type="ECO:0000256" key="9">
    <source>
        <dbReference type="SAM" id="MobiDB-lite"/>
    </source>
</evidence>
<name>A0ABR3GE26_9PEZI</name>
<reference evidence="11 12" key="1">
    <citation type="submission" date="2024-02" db="EMBL/GenBank/DDBJ databases">
        <title>Discinaceae phylogenomics.</title>
        <authorList>
            <person name="Dirks A.C."/>
            <person name="James T.Y."/>
        </authorList>
    </citation>
    <scope>NUCLEOTIDE SEQUENCE [LARGE SCALE GENOMIC DNA]</scope>
    <source>
        <strain evidence="11 12">ACD0624</strain>
    </source>
</reference>
<organism evidence="11 12">
    <name type="scientific">Discina gigas</name>
    <dbReference type="NCBI Taxonomy" id="1032678"/>
    <lineage>
        <taxon>Eukaryota</taxon>
        <taxon>Fungi</taxon>
        <taxon>Dikarya</taxon>
        <taxon>Ascomycota</taxon>
        <taxon>Pezizomycotina</taxon>
        <taxon>Pezizomycetes</taxon>
        <taxon>Pezizales</taxon>
        <taxon>Discinaceae</taxon>
        <taxon>Discina</taxon>
    </lineage>
</organism>
<comment type="subcellular location">
    <subcellularLocation>
        <location evidence="1 8">Endoplasmic reticulum membrane</location>
        <topology evidence="1 8">Multi-pass membrane protein</topology>
    </subcellularLocation>
</comment>
<evidence type="ECO:0000256" key="7">
    <source>
        <dbReference type="ARBA" id="ARBA00023136"/>
    </source>
</evidence>
<sequence length="300" mass="32346">MASLSLSPEQDPNSPSPPPSPPPPPPTPALTLTIVEILTVAIYPLTLISGSLFSHLSPSDASSTSYFSQKRNVFNVLFVKRGWLWTTLAFLFHVWHLQRSSKPRALLRYGLATIWWVAVTQWCFGPPIMDQTFRFTGGTCAAAATTTSTDPGMHESLMAALAAVATSTACKIAGGVWSGGHDLSGHTFLLTHASMFLWSEVAPTVAAGRRRGLGRGAWGVLALLGIWWWMLLMTGVYFHTWREKVSFGSFRVMVGDVDCVVVDGLDRGDGGVGDSVSLGAEDAAGVDWRSGHLDLDGRKT</sequence>
<evidence type="ECO:0000256" key="2">
    <source>
        <dbReference type="ARBA" id="ARBA00022692"/>
    </source>
</evidence>
<keyword evidence="12" id="KW-1185">Reference proteome</keyword>
<comment type="catalytic activity">
    <reaction evidence="8">
        <text>(5Z,8Z,11Z,14Z)-eicosatetraenoyl-CoA + H2O = S-(5Z,8Z,11Z,14Z-eicosatetraenoyl)-4'-phosphopantetheine + adenosine 3',5'-bisphosphate + 2 H(+)</text>
        <dbReference type="Rhea" id="RHEA:65568"/>
        <dbReference type="ChEBI" id="CHEBI:15377"/>
        <dbReference type="ChEBI" id="CHEBI:15378"/>
        <dbReference type="ChEBI" id="CHEBI:57368"/>
        <dbReference type="ChEBI" id="CHEBI:58343"/>
        <dbReference type="ChEBI" id="CHEBI:156554"/>
    </reaction>
</comment>
<feature type="compositionally biased region" description="Polar residues" evidence="9">
    <location>
        <begin position="1"/>
        <end position="11"/>
    </location>
</feature>
<evidence type="ECO:0000256" key="8">
    <source>
        <dbReference type="HAMAP-Rule" id="MF_03231"/>
    </source>
</evidence>
<feature type="transmembrane region" description="Helical" evidence="10">
    <location>
        <begin position="106"/>
        <end position="124"/>
    </location>
</feature>
<dbReference type="EMBL" id="JBBBZM010000102">
    <property type="protein sequence ID" value="KAL0634174.1"/>
    <property type="molecule type" value="Genomic_DNA"/>
</dbReference>
<evidence type="ECO:0000256" key="5">
    <source>
        <dbReference type="ARBA" id="ARBA00022989"/>
    </source>
</evidence>
<dbReference type="HAMAP" id="MF_03231">
    <property type="entry name" value="SCS3"/>
    <property type="match status" value="1"/>
</dbReference>
<dbReference type="PANTHER" id="PTHR23129:SF0">
    <property type="entry name" value="ACYL-COENZYME A DIPHOSPHATASE FITM2"/>
    <property type="match status" value="1"/>
</dbReference>
<evidence type="ECO:0000313" key="12">
    <source>
        <dbReference type="Proteomes" id="UP001447188"/>
    </source>
</evidence>
<evidence type="ECO:0000256" key="10">
    <source>
        <dbReference type="SAM" id="Phobius"/>
    </source>
</evidence>
<comment type="catalytic activity">
    <reaction evidence="8">
        <text>hexadecanoyl-CoA + H2O = S-hexadecanoyl-4'-phosphopantetheine + adenosine 3',5'-bisphosphate + 2 H(+)</text>
        <dbReference type="Rhea" id="RHEA:50032"/>
        <dbReference type="ChEBI" id="CHEBI:15377"/>
        <dbReference type="ChEBI" id="CHEBI:15378"/>
        <dbReference type="ChEBI" id="CHEBI:57379"/>
        <dbReference type="ChEBI" id="CHEBI:58343"/>
        <dbReference type="ChEBI" id="CHEBI:132018"/>
    </reaction>
</comment>
<evidence type="ECO:0000256" key="4">
    <source>
        <dbReference type="ARBA" id="ARBA00022824"/>
    </source>
</evidence>
<keyword evidence="6" id="KW-0443">Lipid metabolism</keyword>
<feature type="active site" evidence="8">
    <location>
        <position position="186"/>
    </location>
</feature>
<keyword evidence="4 8" id="KW-0256">Endoplasmic reticulum</keyword>
<dbReference type="InterPro" id="IPR019388">
    <property type="entry name" value="FIT"/>
</dbReference>
<keyword evidence="7 8" id="KW-0472">Membrane</keyword>
<keyword evidence="5 8" id="KW-1133">Transmembrane helix</keyword>
<keyword evidence="8" id="KW-0444">Lipid biosynthesis</keyword>
<dbReference type="Proteomes" id="UP001447188">
    <property type="component" value="Unassembled WGS sequence"/>
</dbReference>
<keyword evidence="2 8" id="KW-0812">Transmembrane</keyword>
<dbReference type="PANTHER" id="PTHR23129">
    <property type="entry name" value="ACYL-COENZYME A DIPHOSPHATASE FITM2"/>
    <property type="match status" value="1"/>
</dbReference>
<evidence type="ECO:0000256" key="6">
    <source>
        <dbReference type="ARBA" id="ARBA00023098"/>
    </source>
</evidence>
<dbReference type="InterPro" id="IPR046400">
    <property type="entry name" value="SCS3"/>
</dbReference>
<keyword evidence="3 8" id="KW-0378">Hydrolase</keyword>
<feature type="transmembrane region" description="Helical" evidence="10">
    <location>
        <begin position="217"/>
        <end position="238"/>
    </location>
</feature>
<protein>
    <recommendedName>
        <fullName evidence="8">Acyl-coenzyme A diphosphatase SCS3</fullName>
        <ecNumber evidence="8">3.6.1.-</ecNumber>
    </recommendedName>
    <alternativeName>
        <fullName evidence="8">FIT family protein SCS3</fullName>
    </alternativeName>
</protein>
<feature type="transmembrane region" description="Helical" evidence="10">
    <location>
        <begin position="73"/>
        <end position="94"/>
    </location>
</feature>
<dbReference type="Pfam" id="PF10261">
    <property type="entry name" value="FIT"/>
    <property type="match status" value="2"/>
</dbReference>
<comment type="function">
    <text evidence="8">Fatty acyl-coenzyme A (CoA) diphosphatase that hydrolyzes fatty acyl-CoA to yield acyl-4'-phosphopantetheine and adenosine 3',5'-bisphosphate. Preferentially hydrolyzes unsaturated long-chain acyl-CoA substrates in the endoplasmic reticulum (ER) lumen. This catalytic activity is required for maintaining ER structure and for lipid droplets (LDs) biogenesis, which are lipid storage organelles involved in maintaining lipid and energy homeostasis. May directly bind to diacylglycerol (DAGs) and triacylglycerol, which is also important for LD biogenesis. May support directional budding of nacent LDs from the ER into the cytosol by reducing DAG levels at sites of LD formation. May play a role in the regulation of cell morphology and cytoskeletal organization. Involved in phospholipid biosynthesis.</text>
</comment>
<feature type="transmembrane region" description="Helical" evidence="10">
    <location>
        <begin position="29"/>
        <end position="53"/>
    </location>
</feature>
<keyword evidence="8" id="KW-1208">Phospholipid metabolism</keyword>
<comment type="catalytic activity">
    <reaction evidence="8">
        <text>(9Z)-octadecenoyl-CoA + H2O = S-(9Z-octadecenoyl)-4'-phosphopantetheine + adenosine 3',5'-bisphosphate + 2 H(+)</text>
        <dbReference type="Rhea" id="RHEA:65564"/>
        <dbReference type="ChEBI" id="CHEBI:15377"/>
        <dbReference type="ChEBI" id="CHEBI:15378"/>
        <dbReference type="ChEBI" id="CHEBI:57387"/>
        <dbReference type="ChEBI" id="CHEBI:58343"/>
        <dbReference type="ChEBI" id="CHEBI:156553"/>
    </reaction>
</comment>
<gene>
    <name evidence="8" type="primary">SCS3</name>
    <name evidence="8" type="synonym">FIT2B</name>
    <name evidence="11" type="ORF">Q9L58_006912</name>
</gene>
<comment type="similarity">
    <text evidence="8">Belongs to the FIT family. Fungal FIT2B/SCS3 subfamily.</text>
</comment>
<feature type="compositionally biased region" description="Pro residues" evidence="9">
    <location>
        <begin position="14"/>
        <end position="26"/>
    </location>
</feature>
<comment type="catalytic activity">
    <reaction evidence="8">
        <text>an acyl-CoA + H2O = an acyl-4'-phosphopantetheine + adenosine 3',5'-bisphosphate + 2 H(+)</text>
        <dbReference type="Rhea" id="RHEA:50044"/>
        <dbReference type="ChEBI" id="CHEBI:15377"/>
        <dbReference type="ChEBI" id="CHEBI:15378"/>
        <dbReference type="ChEBI" id="CHEBI:58342"/>
        <dbReference type="ChEBI" id="CHEBI:58343"/>
        <dbReference type="ChEBI" id="CHEBI:132023"/>
    </reaction>
</comment>
<proteinExistence type="inferred from homology"/>
<dbReference type="EC" id="3.6.1.-" evidence="8"/>
<accession>A0ABR3GE26</accession>
<evidence type="ECO:0000313" key="11">
    <source>
        <dbReference type="EMBL" id="KAL0634174.1"/>
    </source>
</evidence>
<comment type="caution">
    <text evidence="11">The sequence shown here is derived from an EMBL/GenBank/DDBJ whole genome shotgun (WGS) entry which is preliminary data.</text>
</comment>
<keyword evidence="8" id="KW-0594">Phospholipid biosynthesis</keyword>
<feature type="active site" evidence="8">
    <location>
        <position position="239"/>
    </location>
</feature>
<feature type="region of interest" description="Disordered" evidence="9">
    <location>
        <begin position="1"/>
        <end position="26"/>
    </location>
</feature>
<evidence type="ECO:0000256" key="3">
    <source>
        <dbReference type="ARBA" id="ARBA00022801"/>
    </source>
</evidence>